<keyword evidence="2" id="KW-1133">Transmembrane helix</keyword>
<reference evidence="3" key="1">
    <citation type="journal article" date="2015" name="Nature">
        <title>Complex archaea that bridge the gap between prokaryotes and eukaryotes.</title>
        <authorList>
            <person name="Spang A."/>
            <person name="Saw J.H."/>
            <person name="Jorgensen S.L."/>
            <person name="Zaremba-Niedzwiedzka K."/>
            <person name="Martijn J."/>
            <person name="Lind A.E."/>
            <person name="van Eijk R."/>
            <person name="Schleper C."/>
            <person name="Guy L."/>
            <person name="Ettema T.J."/>
        </authorList>
    </citation>
    <scope>NUCLEOTIDE SEQUENCE</scope>
</reference>
<dbReference type="InterPro" id="IPR011042">
    <property type="entry name" value="6-blade_b-propeller_TolB-like"/>
</dbReference>
<feature type="region of interest" description="Disordered" evidence="1">
    <location>
        <begin position="1"/>
        <end position="31"/>
    </location>
</feature>
<keyword evidence="2" id="KW-0472">Membrane</keyword>
<evidence type="ECO:0000313" key="3">
    <source>
        <dbReference type="EMBL" id="KKK93086.1"/>
    </source>
</evidence>
<protein>
    <submittedName>
        <fullName evidence="3">Uncharacterized protein</fullName>
    </submittedName>
</protein>
<gene>
    <name evidence="3" type="ORF">LCGC14_2696390</name>
</gene>
<dbReference type="EMBL" id="LAZR01047924">
    <property type="protein sequence ID" value="KKK93086.1"/>
    <property type="molecule type" value="Genomic_DNA"/>
</dbReference>
<keyword evidence="2" id="KW-0812">Transmembrane</keyword>
<name>A0A0F9C8S1_9ZZZZ</name>
<organism evidence="3">
    <name type="scientific">marine sediment metagenome</name>
    <dbReference type="NCBI Taxonomy" id="412755"/>
    <lineage>
        <taxon>unclassified sequences</taxon>
        <taxon>metagenomes</taxon>
        <taxon>ecological metagenomes</taxon>
    </lineage>
</organism>
<proteinExistence type="predicted"/>
<dbReference type="AlphaFoldDB" id="A0A0F9C8S1"/>
<feature type="transmembrane region" description="Helical" evidence="2">
    <location>
        <begin position="39"/>
        <end position="59"/>
    </location>
</feature>
<dbReference type="Gene3D" id="2.120.10.30">
    <property type="entry name" value="TolB, C-terminal domain"/>
    <property type="match status" value="1"/>
</dbReference>
<accession>A0A0F9C8S1</accession>
<sequence length="98" mass="10236">MLPLRFGPVESDQGRIRGRAPSRACSSGRTGTDQVAARLPGRLLAAVAVATALLALALFTTPPSQAAFPGDNGKIAFQTDRDGKDEIYFMNADGSGQT</sequence>
<feature type="non-terminal residue" evidence="3">
    <location>
        <position position="98"/>
    </location>
</feature>
<evidence type="ECO:0000256" key="1">
    <source>
        <dbReference type="SAM" id="MobiDB-lite"/>
    </source>
</evidence>
<comment type="caution">
    <text evidence="3">The sequence shown here is derived from an EMBL/GenBank/DDBJ whole genome shotgun (WGS) entry which is preliminary data.</text>
</comment>
<evidence type="ECO:0000256" key="2">
    <source>
        <dbReference type="SAM" id="Phobius"/>
    </source>
</evidence>